<reference evidence="1 2" key="1">
    <citation type="journal article" date="2013" name="PLoS Genet.">
        <title>Comparative genome structure, secondary metabolite, and effector coding capacity across Cochliobolus pathogens.</title>
        <authorList>
            <person name="Condon B.J."/>
            <person name="Leng Y."/>
            <person name="Wu D."/>
            <person name="Bushley K.E."/>
            <person name="Ohm R.A."/>
            <person name="Otillar R."/>
            <person name="Martin J."/>
            <person name="Schackwitz W."/>
            <person name="Grimwood J."/>
            <person name="MohdZainudin N."/>
            <person name="Xue C."/>
            <person name="Wang R."/>
            <person name="Manning V.A."/>
            <person name="Dhillon B."/>
            <person name="Tu Z.J."/>
            <person name="Steffenson B.J."/>
            <person name="Salamov A."/>
            <person name="Sun H."/>
            <person name="Lowry S."/>
            <person name="LaButti K."/>
            <person name="Han J."/>
            <person name="Copeland A."/>
            <person name="Lindquist E."/>
            <person name="Barry K."/>
            <person name="Schmutz J."/>
            <person name="Baker S.E."/>
            <person name="Ciuffetti L.M."/>
            <person name="Grigoriev I.V."/>
            <person name="Zhong S."/>
            <person name="Turgeon B.G."/>
        </authorList>
    </citation>
    <scope>NUCLEOTIDE SEQUENCE [LARGE SCALE GENOMIC DNA]</scope>
    <source>
        <strain evidence="1 2">26-R-13</strain>
    </source>
</reference>
<dbReference type="Proteomes" id="UP000053841">
    <property type="component" value="Unassembled WGS sequence"/>
</dbReference>
<dbReference type="AlphaFoldDB" id="W6YT84"/>
<evidence type="ECO:0000313" key="1">
    <source>
        <dbReference type="EMBL" id="EUC38634.1"/>
    </source>
</evidence>
<sequence>LRTVWPAAFAGCKRDPGMEQASKQATVLQLQLNADAATPPVTLLSPFSGWYESQFTNVESQACGGLAEIWMTSQDATYQRFA</sequence>
<name>W6YT84_COCC2</name>
<dbReference type="KEGG" id="bze:COCCADRAFT_82471"/>
<keyword evidence="2" id="KW-1185">Reference proteome</keyword>
<dbReference type="EMBL" id="KI964541">
    <property type="protein sequence ID" value="EUC38634.1"/>
    <property type="molecule type" value="Genomic_DNA"/>
</dbReference>
<feature type="non-terminal residue" evidence="1">
    <location>
        <position position="1"/>
    </location>
</feature>
<dbReference type="RefSeq" id="XP_007707084.1">
    <property type="nucleotide sequence ID" value="XM_007708894.1"/>
</dbReference>
<protein>
    <submittedName>
        <fullName evidence="1">Uncharacterized protein</fullName>
    </submittedName>
</protein>
<dbReference type="HOGENOM" id="CLU_2564555_0_0_1"/>
<accession>W6YT84</accession>
<dbReference type="GeneID" id="19151378"/>
<evidence type="ECO:0000313" key="2">
    <source>
        <dbReference type="Proteomes" id="UP000053841"/>
    </source>
</evidence>
<organism evidence="1 2">
    <name type="scientific">Cochliobolus carbonum (strain 26-R-13)</name>
    <name type="common">Maize leaf spot fungus</name>
    <name type="synonym">Bipolaris zeicola</name>
    <dbReference type="NCBI Taxonomy" id="930089"/>
    <lineage>
        <taxon>Eukaryota</taxon>
        <taxon>Fungi</taxon>
        <taxon>Dikarya</taxon>
        <taxon>Ascomycota</taxon>
        <taxon>Pezizomycotina</taxon>
        <taxon>Dothideomycetes</taxon>
        <taxon>Pleosporomycetidae</taxon>
        <taxon>Pleosporales</taxon>
        <taxon>Pleosporineae</taxon>
        <taxon>Pleosporaceae</taxon>
        <taxon>Bipolaris</taxon>
    </lineage>
</organism>
<proteinExistence type="predicted"/>
<gene>
    <name evidence="1" type="ORF">COCCADRAFT_82471</name>
</gene>